<reference evidence="3 4" key="1">
    <citation type="submission" date="2024-06" db="EMBL/GenBank/DDBJ databases">
        <title>The Natural Products Discovery Center: Release of the First 8490 Sequenced Strains for Exploring Actinobacteria Biosynthetic Diversity.</title>
        <authorList>
            <person name="Kalkreuter E."/>
            <person name="Kautsar S.A."/>
            <person name="Yang D."/>
            <person name="Bader C.D."/>
            <person name="Teijaro C.N."/>
            <person name="Fluegel L."/>
            <person name="Davis C.M."/>
            <person name="Simpson J.R."/>
            <person name="Lauterbach L."/>
            <person name="Steele A.D."/>
            <person name="Gui C."/>
            <person name="Meng S."/>
            <person name="Li G."/>
            <person name="Viehrig K."/>
            <person name="Ye F."/>
            <person name="Su P."/>
            <person name="Kiefer A.F."/>
            <person name="Nichols A."/>
            <person name="Cepeda A.J."/>
            <person name="Yan W."/>
            <person name="Fan B."/>
            <person name="Jiang Y."/>
            <person name="Adhikari A."/>
            <person name="Zheng C.-J."/>
            <person name="Schuster L."/>
            <person name="Cowan T.M."/>
            <person name="Smanski M.J."/>
            <person name="Chevrette M.G."/>
            <person name="De Carvalho L.P.S."/>
            <person name="Shen B."/>
        </authorList>
    </citation>
    <scope>NUCLEOTIDE SEQUENCE [LARGE SCALE GENOMIC DNA]</scope>
    <source>
        <strain evidence="3 4">NPDC049344</strain>
    </source>
</reference>
<protein>
    <submittedName>
        <fullName evidence="3">Uncharacterized protein</fullName>
    </submittedName>
</protein>
<accession>A0ABV3HU14</accession>
<dbReference type="EMBL" id="JBFAQK010000017">
    <property type="protein sequence ID" value="MEV4682074.1"/>
    <property type="molecule type" value="Genomic_DNA"/>
</dbReference>
<evidence type="ECO:0000256" key="2">
    <source>
        <dbReference type="SAM" id="MobiDB-lite"/>
    </source>
</evidence>
<evidence type="ECO:0000313" key="4">
    <source>
        <dbReference type="Proteomes" id="UP001552521"/>
    </source>
</evidence>
<evidence type="ECO:0000313" key="3">
    <source>
        <dbReference type="EMBL" id="MEV4682074.1"/>
    </source>
</evidence>
<name>A0ABV3HU14_9ACTN</name>
<dbReference type="RefSeq" id="WP_364593425.1">
    <property type="nucleotide sequence ID" value="NZ_JBFAQK010000017.1"/>
</dbReference>
<dbReference type="Proteomes" id="UP001552521">
    <property type="component" value="Unassembled WGS sequence"/>
</dbReference>
<organism evidence="3 4">
    <name type="scientific">Streptomyces kurssanovii</name>
    <dbReference type="NCBI Taxonomy" id="67312"/>
    <lineage>
        <taxon>Bacteria</taxon>
        <taxon>Bacillati</taxon>
        <taxon>Actinomycetota</taxon>
        <taxon>Actinomycetes</taxon>
        <taxon>Kitasatosporales</taxon>
        <taxon>Streptomycetaceae</taxon>
        <taxon>Streptomyces</taxon>
    </lineage>
</organism>
<comment type="caution">
    <text evidence="3">The sequence shown here is derived from an EMBL/GenBank/DDBJ whole genome shotgun (WGS) entry which is preliminary data.</text>
</comment>
<gene>
    <name evidence="3" type="ORF">AB0K36_14990</name>
</gene>
<keyword evidence="4" id="KW-1185">Reference proteome</keyword>
<keyword evidence="1" id="KW-0175">Coiled coil</keyword>
<feature type="region of interest" description="Disordered" evidence="2">
    <location>
        <begin position="741"/>
        <end position="767"/>
    </location>
</feature>
<evidence type="ECO:0000256" key="1">
    <source>
        <dbReference type="SAM" id="Coils"/>
    </source>
</evidence>
<feature type="coiled-coil region" evidence="1">
    <location>
        <begin position="135"/>
        <end position="162"/>
    </location>
</feature>
<proteinExistence type="predicted"/>
<sequence length="767" mass="82365">MLKYEDVVDAPVTKFKEAADDWSEMLTKLEKLADEARHGMKAKSDKADWRGLNAGVTKPFITKTAKEFDDAEAQAKGIKLLLADAHASFKAARDALLRIRDEEGPAAGIHVDANGKVRPRQDLKTDATARHDTDRAAYEAAVRKQEEAVASWQRKVDRIVEDCSDADESLKRALAANVKDAHNFTAPKYKSLDAEQVDRAAELMKKVTGDGGTARNVAALKDLEDLLDDNRNDPEFSASFFRKLGAEGTLEAYANMSLNATSLGPSAEAQDRVKMVRNIQNDMGAILGLATQTSTPNHLDATWTTQLMKAGREEIDVSRNTGLGIKVYGYQALGALLREGTYDKEFLTSVGRDMVAMDKKNPEIWDHSMPLDRSMSINLDNEGGRGFNPLTGLMEAMSHNPEASTAFFNEPLREDTNKDGIVTLSDGAIEGKDAQGLVDYMLDKKPTADYYDTIVGGEATPGQTAIGNALEAAVTGRVPGDENAPSVYHTEAMGNVMEQVVSKIGADPTLVAAKPGDMPGPLSGLAPQFGNMAAEYMPDLQATAENGANQAKPLGVMAEFRKDEMALFLGAVGQDPQAYGAITNAQQAYTTALVSDVFHNPDDHGDTQAAIQNAVHPGGEIAGIMTEARAQAVHDTKAHEAEEYDKGLEENAKWVNRTIDALGGKYLEMFPVAGDVVTWIKEDVTASVVENAKKDNAEESRHESARGYVDAEAAAKRAAASAVDAGARGSGLTSEEIKEYRGVASSETANAHSIGRDLVDSSAPKGS</sequence>